<dbReference type="AlphaFoldDB" id="A0A0F9R5D4"/>
<accession>A0A0F9R5D4</accession>
<proteinExistence type="predicted"/>
<dbReference type="EMBL" id="LAZR01004007">
    <property type="protein sequence ID" value="KKN12658.1"/>
    <property type="molecule type" value="Genomic_DNA"/>
</dbReference>
<comment type="caution">
    <text evidence="1">The sequence shown here is derived from an EMBL/GenBank/DDBJ whole genome shotgun (WGS) entry which is preliminary data.</text>
</comment>
<protein>
    <submittedName>
        <fullName evidence="1">Uncharacterized protein</fullName>
    </submittedName>
</protein>
<reference evidence="1" key="1">
    <citation type="journal article" date="2015" name="Nature">
        <title>Complex archaea that bridge the gap between prokaryotes and eukaryotes.</title>
        <authorList>
            <person name="Spang A."/>
            <person name="Saw J.H."/>
            <person name="Jorgensen S.L."/>
            <person name="Zaremba-Niedzwiedzka K."/>
            <person name="Martijn J."/>
            <person name="Lind A.E."/>
            <person name="van Eijk R."/>
            <person name="Schleper C."/>
            <person name="Guy L."/>
            <person name="Ettema T.J."/>
        </authorList>
    </citation>
    <scope>NUCLEOTIDE SEQUENCE</scope>
</reference>
<evidence type="ECO:0000313" key="1">
    <source>
        <dbReference type="EMBL" id="KKN12658.1"/>
    </source>
</evidence>
<sequence>MIKNIFIMKGNTGELIFYKTYEDIFNIKLTSGFLSAIFSFVKQTLKTEELSEIEVGPFRFIFEIEKIRNDELLFALFSDRTDNLVEIRNQLREIKSQFRNKFDLELLTEKYDGEISKFFDFEKNIDEIMENRGQLVSEDIKKDLFNIFNELHTFSAFVVSSALLTQTGRVILSSLEPNILSEIIRLLEGRFISGNYRVNELISLEKFGVLSLIGIDEHFISVIQFKSNCPFETGLVISKRFSNRIQKLIC</sequence>
<gene>
    <name evidence="1" type="ORF">LCGC14_1014340</name>
</gene>
<organism evidence="1">
    <name type="scientific">marine sediment metagenome</name>
    <dbReference type="NCBI Taxonomy" id="412755"/>
    <lineage>
        <taxon>unclassified sequences</taxon>
        <taxon>metagenomes</taxon>
        <taxon>ecological metagenomes</taxon>
    </lineage>
</organism>
<name>A0A0F9R5D4_9ZZZZ</name>